<organism evidence="1 2">
    <name type="scientific">Hypsizygus marmoreus</name>
    <name type="common">White beech mushroom</name>
    <name type="synonym">Agaricus marmoreus</name>
    <dbReference type="NCBI Taxonomy" id="39966"/>
    <lineage>
        <taxon>Eukaryota</taxon>
        <taxon>Fungi</taxon>
        <taxon>Dikarya</taxon>
        <taxon>Basidiomycota</taxon>
        <taxon>Agaricomycotina</taxon>
        <taxon>Agaricomycetes</taxon>
        <taxon>Agaricomycetidae</taxon>
        <taxon>Agaricales</taxon>
        <taxon>Tricholomatineae</taxon>
        <taxon>Lyophyllaceae</taxon>
        <taxon>Hypsizygus</taxon>
    </lineage>
</organism>
<gene>
    <name evidence="1" type="ORF">Hypma_002919</name>
</gene>
<protein>
    <submittedName>
        <fullName evidence="1">Uncharacterized protein</fullName>
    </submittedName>
</protein>
<dbReference type="InParanoid" id="A0A369J573"/>
<comment type="caution">
    <text evidence="1">The sequence shown here is derived from an EMBL/GenBank/DDBJ whole genome shotgun (WGS) entry which is preliminary data.</text>
</comment>
<sequence>MGSSRPTRCFGSIQLVDGVYHCPTLWDAESEFDQDFFQFFDTNVLSIQRTCWIWPKNSFSEFIAVPCPAFDVGSSSLSSRPSPLGARHMFSAEYTMWRFQHIQQRCNPPKPTLKIAHLEALANNRDRHICQHMFNACHQNPPRDG</sequence>
<evidence type="ECO:0000313" key="1">
    <source>
        <dbReference type="EMBL" id="RDB16552.1"/>
    </source>
</evidence>
<proteinExistence type="predicted"/>
<accession>A0A369J573</accession>
<evidence type="ECO:0000313" key="2">
    <source>
        <dbReference type="Proteomes" id="UP000076154"/>
    </source>
</evidence>
<name>A0A369J573_HYPMA</name>
<dbReference type="EMBL" id="LUEZ02000124">
    <property type="protein sequence ID" value="RDB16552.1"/>
    <property type="molecule type" value="Genomic_DNA"/>
</dbReference>
<dbReference type="AlphaFoldDB" id="A0A369J573"/>
<keyword evidence="2" id="KW-1185">Reference proteome</keyword>
<dbReference type="Proteomes" id="UP000076154">
    <property type="component" value="Unassembled WGS sequence"/>
</dbReference>
<reference evidence="1" key="1">
    <citation type="submission" date="2018-04" db="EMBL/GenBank/DDBJ databases">
        <title>Whole genome sequencing of Hypsizygus marmoreus.</title>
        <authorList>
            <person name="Choi I.-G."/>
            <person name="Min B."/>
            <person name="Kim J.-G."/>
            <person name="Kim S."/>
            <person name="Oh Y.-L."/>
            <person name="Kong W.-S."/>
            <person name="Park H."/>
            <person name="Jeong J."/>
            <person name="Song E.-S."/>
        </authorList>
    </citation>
    <scope>NUCLEOTIDE SEQUENCE [LARGE SCALE GENOMIC DNA]</scope>
    <source>
        <strain evidence="1">51987-8</strain>
    </source>
</reference>